<dbReference type="FunFam" id="3.40.605.10:FF:000007">
    <property type="entry name" value="NAD/NADP-dependent betaine aldehyde dehydrogenase"/>
    <property type="match status" value="1"/>
</dbReference>
<evidence type="ECO:0000256" key="3">
    <source>
        <dbReference type="ARBA" id="ARBA00023027"/>
    </source>
</evidence>
<protein>
    <submittedName>
        <fullName evidence="7">Aldehyde dehydrogenase family protein</fullName>
    </submittedName>
</protein>
<dbReference type="GO" id="GO:0016620">
    <property type="term" value="F:oxidoreductase activity, acting on the aldehyde or oxo group of donors, NAD or NADP as acceptor"/>
    <property type="evidence" value="ECO:0007669"/>
    <property type="project" value="InterPro"/>
</dbReference>
<dbReference type="PANTHER" id="PTHR42986:SF1">
    <property type="entry name" value="BENZALDEHYDE DEHYDROGENASE YFMT"/>
    <property type="match status" value="1"/>
</dbReference>
<evidence type="ECO:0000313" key="8">
    <source>
        <dbReference type="Proteomes" id="UP001359886"/>
    </source>
</evidence>
<dbReference type="PROSITE" id="PS00070">
    <property type="entry name" value="ALDEHYDE_DEHYDR_CYS"/>
    <property type="match status" value="1"/>
</dbReference>
<proteinExistence type="inferred from homology"/>
<dbReference type="InterPro" id="IPR029510">
    <property type="entry name" value="Ald_DH_CS_GLU"/>
</dbReference>
<evidence type="ECO:0000259" key="6">
    <source>
        <dbReference type="Pfam" id="PF00171"/>
    </source>
</evidence>
<dbReference type="InterPro" id="IPR016161">
    <property type="entry name" value="Ald_DH/histidinol_DH"/>
</dbReference>
<dbReference type="FunFam" id="3.40.309.10:FF:000012">
    <property type="entry name" value="Betaine aldehyde dehydrogenase"/>
    <property type="match status" value="1"/>
</dbReference>
<gene>
    <name evidence="7" type="ORF">V3330_02235</name>
</gene>
<accession>A0AAW9R6N7</accession>
<name>A0AAW9R6N7_9GAMM</name>
<dbReference type="EMBL" id="JAZHOG010000001">
    <property type="protein sequence ID" value="MEJ8566432.1"/>
    <property type="molecule type" value="Genomic_DNA"/>
</dbReference>
<comment type="caution">
    <text evidence="7">The sequence shown here is derived from an EMBL/GenBank/DDBJ whole genome shotgun (WGS) entry which is preliminary data.</text>
</comment>
<evidence type="ECO:0000256" key="5">
    <source>
        <dbReference type="RuleBase" id="RU003345"/>
    </source>
</evidence>
<feature type="active site" evidence="4">
    <location>
        <position position="277"/>
    </location>
</feature>
<dbReference type="Proteomes" id="UP001359886">
    <property type="component" value="Unassembled WGS sequence"/>
</dbReference>
<feature type="domain" description="Aldehyde dehydrogenase" evidence="6">
    <location>
        <begin position="44"/>
        <end position="498"/>
    </location>
</feature>
<dbReference type="Gene3D" id="3.40.309.10">
    <property type="entry name" value="Aldehyde Dehydrogenase, Chain A, domain 2"/>
    <property type="match status" value="1"/>
</dbReference>
<sequence length="503" mass="55565">MFQIIYRQLFLNKNRVPERDEFPETMMAEVKQSELWIGGEHVPPSSGEYFDDLNPDDDSVYSRVASATAEDMENALRVARDAFEHNRDRLASEREAWLSKAAELVERDRQDYLDILTDEVGSPRFKAEFEVNYCISGLRAAAGVPRQLTGEVIPSDMPGVFSMAVREPVGVIAGISPFNVPLLKVTKQGAMPIATGNATVHLPSEFASQVALRFARTLHEAGVPGGLFNVVTGNPFEIGDVLTSHPLVDSISFCGSPRIGKHVAEIAARDLKPLTLELGGKSPMVVLDDADIDEAVQAAHLSIFFFQGQACMGASRIFLQRGIADEFIGKFTAAAENSKMDDLRDMDTSIGPIISERQRERVRRHIEDARARGAEVLTGGDWRGNRCEPTILRGVAEGMEVFRDETFGPVTSIYTFDDIDEAMRMANDTEYGLSFAIFTRDIDTALRLARRAESGMVHINRATIQDEPHVPFGGVGLSGFGREGTSADLDVMTEWKWITIRMS</sequence>
<dbReference type="PANTHER" id="PTHR42986">
    <property type="entry name" value="BENZALDEHYDE DEHYDROGENASE YFMT"/>
    <property type="match status" value="1"/>
</dbReference>
<dbReference type="InterPro" id="IPR015590">
    <property type="entry name" value="Aldehyde_DH_dom"/>
</dbReference>
<comment type="similarity">
    <text evidence="1 5">Belongs to the aldehyde dehydrogenase family.</text>
</comment>
<dbReference type="Pfam" id="PF00171">
    <property type="entry name" value="Aldedh"/>
    <property type="match status" value="1"/>
</dbReference>
<dbReference type="SUPFAM" id="SSF53720">
    <property type="entry name" value="ALDH-like"/>
    <property type="match status" value="1"/>
</dbReference>
<dbReference type="AlphaFoldDB" id="A0AAW9R6N7"/>
<evidence type="ECO:0000256" key="4">
    <source>
        <dbReference type="PROSITE-ProRule" id="PRU10007"/>
    </source>
</evidence>
<keyword evidence="8" id="KW-1185">Reference proteome</keyword>
<dbReference type="InterPro" id="IPR016163">
    <property type="entry name" value="Ald_DH_C"/>
</dbReference>
<keyword evidence="3" id="KW-0520">NAD</keyword>
<dbReference type="Gene3D" id="3.40.605.10">
    <property type="entry name" value="Aldehyde Dehydrogenase, Chain A, domain 1"/>
    <property type="match status" value="1"/>
</dbReference>
<dbReference type="InterPro" id="IPR016162">
    <property type="entry name" value="Ald_DH_N"/>
</dbReference>
<dbReference type="InterPro" id="IPR016160">
    <property type="entry name" value="Ald_DH_CS_CYS"/>
</dbReference>
<dbReference type="PROSITE" id="PS00687">
    <property type="entry name" value="ALDEHYDE_DEHYDR_GLU"/>
    <property type="match status" value="1"/>
</dbReference>
<organism evidence="7 8">
    <name type="scientific">Elongatibacter sediminis</name>
    <dbReference type="NCBI Taxonomy" id="3119006"/>
    <lineage>
        <taxon>Bacteria</taxon>
        <taxon>Pseudomonadati</taxon>
        <taxon>Pseudomonadota</taxon>
        <taxon>Gammaproteobacteria</taxon>
        <taxon>Chromatiales</taxon>
        <taxon>Wenzhouxiangellaceae</taxon>
        <taxon>Elongatibacter</taxon>
    </lineage>
</organism>
<evidence type="ECO:0000256" key="2">
    <source>
        <dbReference type="ARBA" id="ARBA00023002"/>
    </source>
</evidence>
<keyword evidence="2 5" id="KW-0560">Oxidoreductase</keyword>
<evidence type="ECO:0000256" key="1">
    <source>
        <dbReference type="ARBA" id="ARBA00009986"/>
    </source>
</evidence>
<reference evidence="7 8" key="1">
    <citation type="submission" date="2024-02" db="EMBL/GenBank/DDBJ databases">
        <title>A novel Wenzhouxiangellaceae bacterium, isolated from coastal sediments.</title>
        <authorList>
            <person name="Du Z.-J."/>
            <person name="Ye Y.-Q."/>
            <person name="Zhang X.-Y."/>
        </authorList>
    </citation>
    <scope>NUCLEOTIDE SEQUENCE [LARGE SCALE GENOMIC DNA]</scope>
    <source>
        <strain evidence="7 8">CH-27</strain>
    </source>
</reference>
<evidence type="ECO:0000313" key="7">
    <source>
        <dbReference type="EMBL" id="MEJ8566432.1"/>
    </source>
</evidence>